<organism evidence="3 4">
    <name type="scientific">Echinococcus granulosus</name>
    <name type="common">Hydatid tapeworm</name>
    <dbReference type="NCBI Taxonomy" id="6210"/>
    <lineage>
        <taxon>Eukaryota</taxon>
        <taxon>Metazoa</taxon>
        <taxon>Spiralia</taxon>
        <taxon>Lophotrochozoa</taxon>
        <taxon>Platyhelminthes</taxon>
        <taxon>Cestoda</taxon>
        <taxon>Eucestoda</taxon>
        <taxon>Cyclophyllidea</taxon>
        <taxon>Taeniidae</taxon>
        <taxon>Echinococcus</taxon>
        <taxon>Echinococcus granulosus group</taxon>
    </lineage>
</organism>
<dbReference type="RefSeq" id="XP_024352868.1">
    <property type="nucleotide sequence ID" value="XM_024492735.1"/>
</dbReference>
<evidence type="ECO:0000313" key="3">
    <source>
        <dbReference type="EMBL" id="EUB61672.1"/>
    </source>
</evidence>
<dbReference type="InterPro" id="IPR050115">
    <property type="entry name" value="Proteasome_alpha"/>
</dbReference>
<dbReference type="STRING" id="6210.W6UTH9"/>
<dbReference type="InterPro" id="IPR023332">
    <property type="entry name" value="Proteasome_alpha-type"/>
</dbReference>
<dbReference type="CTD" id="36339201"/>
<evidence type="ECO:0000256" key="1">
    <source>
        <dbReference type="ARBA" id="ARBA00022942"/>
    </source>
</evidence>
<dbReference type="Gene3D" id="3.60.20.10">
    <property type="entry name" value="Glutamine Phosphoribosylpyrophosphate, subunit 1, domain 1"/>
    <property type="match status" value="1"/>
</dbReference>
<dbReference type="GO" id="GO:0019773">
    <property type="term" value="C:proteasome core complex, alpha-subunit complex"/>
    <property type="evidence" value="ECO:0007669"/>
    <property type="project" value="UniProtKB-UniRule"/>
</dbReference>
<name>W6UTH9_ECHGR</name>
<dbReference type="InterPro" id="IPR029055">
    <property type="entry name" value="Ntn_hydrolases_N"/>
</dbReference>
<dbReference type="GeneID" id="36339201"/>
<dbReference type="SUPFAM" id="SSF56235">
    <property type="entry name" value="N-terminal nucleophile aminohydrolases (Ntn hydrolases)"/>
    <property type="match status" value="1"/>
</dbReference>
<dbReference type="SUPFAM" id="SSF47473">
    <property type="entry name" value="EF-hand"/>
    <property type="match status" value="1"/>
</dbReference>
<dbReference type="KEGG" id="egl:EGR_03486"/>
<dbReference type="OMA" id="EMALYME"/>
<dbReference type="GO" id="GO:0051603">
    <property type="term" value="P:proteolysis involved in protein catabolic process"/>
    <property type="evidence" value="ECO:0007669"/>
    <property type="project" value="InterPro"/>
</dbReference>
<dbReference type="Pfam" id="PF00227">
    <property type="entry name" value="Proteasome"/>
    <property type="match status" value="1"/>
</dbReference>
<dbReference type="PROSITE" id="PS51475">
    <property type="entry name" value="PROTEASOME_ALPHA_2"/>
    <property type="match status" value="1"/>
</dbReference>
<dbReference type="Proteomes" id="UP000019149">
    <property type="component" value="Unassembled WGS sequence"/>
</dbReference>
<dbReference type="PANTHER" id="PTHR11599">
    <property type="entry name" value="PROTEASOME SUBUNIT ALPHA/BETA"/>
    <property type="match status" value="1"/>
</dbReference>
<sequence length="368" mass="42001">MPPKSRKYLNKLEKLTRKDARQFDKEMALYMEQITDFQNFVDRVDDWYNKNEKRYLKFMSLYGEDVISETEFKLAFRNLRAPFTAPEEHIICRMIDPEKTGQIEYAKLYEGIWKALANKYVQDDDPNVLDLERPDQWLMATFKVPTYEPLDMPTTFEALITQDHTGHMLRELIRMKVPHLATKAIVVFTEASKYTESLIKCQQKLSEFNFTGGPKSCAVSGLVADARTLIDRARVEAAHHWFVYNSEMTTEDVTQAVSKLALAFGDDDADAGAMSRPFGVALMFAGYDEIGPQLFHMDPSGTYIQYEAKAIGSGSEGAQQALQEVFNRDITLEEACVQALTILRQVMEEKLDATNVEASLLFSIQQMA</sequence>
<dbReference type="InterPro" id="IPR011992">
    <property type="entry name" value="EF-hand-dom_pair"/>
</dbReference>
<keyword evidence="4" id="KW-1185">Reference proteome</keyword>
<evidence type="ECO:0000313" key="4">
    <source>
        <dbReference type="Proteomes" id="UP000019149"/>
    </source>
</evidence>
<protein>
    <submittedName>
        <fullName evidence="3">Proteasome subunit alpha type-5</fullName>
    </submittedName>
</protein>
<dbReference type="InterPro" id="IPR001353">
    <property type="entry name" value="Proteasome_sua/b"/>
</dbReference>
<proteinExistence type="inferred from homology"/>
<keyword evidence="1 2" id="KW-0647">Proteasome</keyword>
<reference evidence="3 4" key="1">
    <citation type="journal article" date="2013" name="Nat. Genet.">
        <title>The genome of the hydatid tapeworm Echinococcus granulosus.</title>
        <authorList>
            <person name="Zheng H."/>
            <person name="Zhang W."/>
            <person name="Zhang L."/>
            <person name="Zhang Z."/>
            <person name="Li J."/>
            <person name="Lu G."/>
            <person name="Zhu Y."/>
            <person name="Wang Y."/>
            <person name="Huang Y."/>
            <person name="Liu J."/>
            <person name="Kang H."/>
            <person name="Chen J."/>
            <person name="Wang L."/>
            <person name="Chen A."/>
            <person name="Yu S."/>
            <person name="Gao Z."/>
            <person name="Jin L."/>
            <person name="Gu W."/>
            <person name="Wang Z."/>
            <person name="Zhao L."/>
            <person name="Shi B."/>
            <person name="Wen H."/>
            <person name="Lin R."/>
            <person name="Jones M.K."/>
            <person name="Brejova B."/>
            <person name="Vinar T."/>
            <person name="Zhao G."/>
            <person name="McManus D.P."/>
            <person name="Chen Z."/>
            <person name="Zhou Y."/>
            <person name="Wang S."/>
        </authorList>
    </citation>
    <scope>NUCLEOTIDE SEQUENCE [LARGE SCALE GENOMIC DNA]</scope>
</reference>
<dbReference type="EMBL" id="APAU02000018">
    <property type="protein sequence ID" value="EUB61672.1"/>
    <property type="molecule type" value="Genomic_DNA"/>
</dbReference>
<evidence type="ECO:0000256" key="2">
    <source>
        <dbReference type="PROSITE-ProRule" id="PRU00808"/>
    </source>
</evidence>
<dbReference type="AlphaFoldDB" id="W6UTH9"/>
<dbReference type="OrthoDB" id="431557at2759"/>
<accession>W6UTH9</accession>
<comment type="similarity">
    <text evidence="2">Belongs to the peptidase T1A family.</text>
</comment>
<gene>
    <name evidence="3" type="ORF">EGR_03486</name>
</gene>
<comment type="caution">
    <text evidence="3">The sequence shown here is derived from an EMBL/GenBank/DDBJ whole genome shotgun (WGS) entry which is preliminary data.</text>
</comment>